<organism evidence="5 6">
    <name type="scientific">Alectoria fallacina</name>
    <dbReference type="NCBI Taxonomy" id="1903189"/>
    <lineage>
        <taxon>Eukaryota</taxon>
        <taxon>Fungi</taxon>
        <taxon>Dikarya</taxon>
        <taxon>Ascomycota</taxon>
        <taxon>Pezizomycotina</taxon>
        <taxon>Lecanoromycetes</taxon>
        <taxon>OSLEUM clade</taxon>
        <taxon>Lecanoromycetidae</taxon>
        <taxon>Lecanorales</taxon>
        <taxon>Lecanorineae</taxon>
        <taxon>Parmeliaceae</taxon>
        <taxon>Alectoria</taxon>
    </lineage>
</organism>
<dbReference type="GO" id="GO:0010333">
    <property type="term" value="F:terpene synthase activity"/>
    <property type="evidence" value="ECO:0007669"/>
    <property type="project" value="InterPro"/>
</dbReference>
<accession>A0A8H3J8Z6</accession>
<comment type="similarity">
    <text evidence="2 4">Belongs to the terpene synthase family.</text>
</comment>
<gene>
    <name evidence="5" type="ORF">ALECFALPRED_010359</name>
</gene>
<comment type="caution">
    <text evidence="5">The sequence shown here is derived from an EMBL/GenBank/DDBJ whole genome shotgun (WGS) entry which is preliminary data.</text>
</comment>
<keyword evidence="3 4" id="KW-0460">Magnesium</keyword>
<keyword evidence="6" id="KW-1185">Reference proteome</keyword>
<evidence type="ECO:0000313" key="5">
    <source>
        <dbReference type="EMBL" id="CAF9942988.1"/>
    </source>
</evidence>
<dbReference type="InterPro" id="IPR034686">
    <property type="entry name" value="Terpene_cyclase-like_2"/>
</dbReference>
<evidence type="ECO:0000256" key="2">
    <source>
        <dbReference type="ARBA" id="ARBA00006333"/>
    </source>
</evidence>
<sequence>MFPMFHKPEAWTLSIHRSRSRLRALILSLPLVQTLTSRLSDILTMGFVWSRQVVPYVPCNKPPPTIFDIQCHPRADAVCAELDSFFMKHWPFKSQKERSRFFTSQTNRWACLAFPMADDDRLLDTVKVNTLLFLLDDVAEDMSLDEGKKLYKKLIPIAMGKKLPNRSDPYEWITYDVWTSMRACDKELADQVLREALVCITAQVDSVRFACPDMGSLLRQRIKEGGCAFVAACVRYSSQLRVPNERLKSLETIHESYGKLGIIVNDIHSFEKELHLWNKDHKEGAKLLNIVNTMSIDAGVSYSTAKRILWVLCREWEIDHQEMVAKVLHGKGGADANLKTYLKGLEYVLGGNEYWSETTERYHWRD</sequence>
<evidence type="ECO:0000256" key="4">
    <source>
        <dbReference type="RuleBase" id="RU366034"/>
    </source>
</evidence>
<dbReference type="GO" id="GO:0046872">
    <property type="term" value="F:metal ion binding"/>
    <property type="evidence" value="ECO:0007669"/>
    <property type="project" value="UniProtKB-KW"/>
</dbReference>
<keyword evidence="4" id="KW-0479">Metal-binding</keyword>
<dbReference type="Pfam" id="PF19086">
    <property type="entry name" value="Terpene_syn_C_2"/>
    <property type="match status" value="1"/>
</dbReference>
<dbReference type="InterPro" id="IPR008949">
    <property type="entry name" value="Isoprenoid_synthase_dom_sf"/>
</dbReference>
<keyword evidence="4" id="KW-0456">Lyase</keyword>
<dbReference type="PANTHER" id="PTHR35201:SF4">
    <property type="entry name" value="BETA-PINACENE SYNTHASE-RELATED"/>
    <property type="match status" value="1"/>
</dbReference>
<proteinExistence type="inferred from homology"/>
<dbReference type="Proteomes" id="UP000664203">
    <property type="component" value="Unassembled WGS sequence"/>
</dbReference>
<reference evidence="5" key="1">
    <citation type="submission" date="2021-03" db="EMBL/GenBank/DDBJ databases">
        <authorList>
            <person name="Tagirdzhanova G."/>
        </authorList>
    </citation>
    <scope>NUCLEOTIDE SEQUENCE</scope>
</reference>
<dbReference type="PANTHER" id="PTHR35201">
    <property type="entry name" value="TERPENE SYNTHASE"/>
    <property type="match status" value="1"/>
</dbReference>
<evidence type="ECO:0000313" key="6">
    <source>
        <dbReference type="Proteomes" id="UP000664203"/>
    </source>
</evidence>
<dbReference type="EMBL" id="CAJPDR010000858">
    <property type="protein sequence ID" value="CAF9942988.1"/>
    <property type="molecule type" value="Genomic_DNA"/>
</dbReference>
<dbReference type="AlphaFoldDB" id="A0A8H3J8Z6"/>
<protein>
    <recommendedName>
        <fullName evidence="4">Terpene synthase</fullName>
        <ecNumber evidence="4">4.2.3.-</ecNumber>
    </recommendedName>
</protein>
<comment type="cofactor">
    <cofactor evidence="1 4">
        <name>Mg(2+)</name>
        <dbReference type="ChEBI" id="CHEBI:18420"/>
    </cofactor>
</comment>
<evidence type="ECO:0000256" key="3">
    <source>
        <dbReference type="ARBA" id="ARBA00022842"/>
    </source>
</evidence>
<dbReference type="Gene3D" id="1.10.600.10">
    <property type="entry name" value="Farnesyl Diphosphate Synthase"/>
    <property type="match status" value="1"/>
</dbReference>
<dbReference type="GO" id="GO:0008299">
    <property type="term" value="P:isoprenoid biosynthetic process"/>
    <property type="evidence" value="ECO:0007669"/>
    <property type="project" value="UniProtKB-ARBA"/>
</dbReference>
<dbReference type="EC" id="4.2.3.-" evidence="4"/>
<dbReference type="OrthoDB" id="3004402at2759"/>
<evidence type="ECO:0000256" key="1">
    <source>
        <dbReference type="ARBA" id="ARBA00001946"/>
    </source>
</evidence>
<dbReference type="SUPFAM" id="SSF48576">
    <property type="entry name" value="Terpenoid synthases"/>
    <property type="match status" value="1"/>
</dbReference>
<name>A0A8H3J8Z6_9LECA</name>